<feature type="domain" description="HTH lysR-type" evidence="7">
    <location>
        <begin position="2"/>
        <end position="59"/>
    </location>
</feature>
<proteinExistence type="inferred from homology"/>
<dbReference type="SUPFAM" id="SSF53850">
    <property type="entry name" value="Periplasmic binding protein-like II"/>
    <property type="match status" value="1"/>
</dbReference>
<protein>
    <submittedName>
        <fullName evidence="8">LysR family hydrogen peroxide-inducible transcriptional activator</fullName>
    </submittedName>
</protein>
<comment type="caution">
    <text evidence="8">The sequence shown here is derived from an EMBL/GenBank/DDBJ whole genome shotgun (WGS) entry which is preliminary data.</text>
</comment>
<dbReference type="Gene3D" id="1.10.10.10">
    <property type="entry name" value="Winged helix-like DNA-binding domain superfamily/Winged helix DNA-binding domain"/>
    <property type="match status" value="1"/>
</dbReference>
<dbReference type="RefSeq" id="WP_114362597.1">
    <property type="nucleotide sequence ID" value="NZ_QPIX01000003.1"/>
</dbReference>
<keyword evidence="4" id="KW-0010">Activator</keyword>
<dbReference type="GO" id="GO:0032993">
    <property type="term" value="C:protein-DNA complex"/>
    <property type="evidence" value="ECO:0007669"/>
    <property type="project" value="TreeGrafter"/>
</dbReference>
<dbReference type="CDD" id="cd08411">
    <property type="entry name" value="PBP2_OxyR"/>
    <property type="match status" value="1"/>
</dbReference>
<gene>
    <name evidence="8" type="ORF">DFR48_103328</name>
</gene>
<dbReference type="InterPro" id="IPR036390">
    <property type="entry name" value="WH_DNA-bd_sf"/>
</dbReference>
<dbReference type="EMBL" id="QPIX01000003">
    <property type="protein sequence ID" value="RCW27364.1"/>
    <property type="molecule type" value="Genomic_DNA"/>
</dbReference>
<evidence type="ECO:0000256" key="4">
    <source>
        <dbReference type="ARBA" id="ARBA00023159"/>
    </source>
</evidence>
<evidence type="ECO:0000256" key="3">
    <source>
        <dbReference type="ARBA" id="ARBA00023125"/>
    </source>
</evidence>
<dbReference type="GO" id="GO:0003700">
    <property type="term" value="F:DNA-binding transcription factor activity"/>
    <property type="evidence" value="ECO:0007669"/>
    <property type="project" value="InterPro"/>
</dbReference>
<reference evidence="8 9" key="1">
    <citation type="submission" date="2018-07" db="EMBL/GenBank/DDBJ databases">
        <title>Genomic Encyclopedia of Type Strains, Phase IV (KMG-IV): sequencing the most valuable type-strain genomes for metagenomic binning, comparative biology and taxonomic classification.</title>
        <authorList>
            <person name="Goeker M."/>
        </authorList>
    </citation>
    <scope>NUCLEOTIDE SEQUENCE [LARGE SCALE GENOMIC DNA]</scope>
    <source>
        <strain evidence="8 9">DSM 25528</strain>
    </source>
</reference>
<keyword evidence="2" id="KW-0805">Transcription regulation</keyword>
<evidence type="ECO:0000256" key="2">
    <source>
        <dbReference type="ARBA" id="ARBA00023015"/>
    </source>
</evidence>
<evidence type="ECO:0000256" key="5">
    <source>
        <dbReference type="ARBA" id="ARBA00023163"/>
    </source>
</evidence>
<dbReference type="Pfam" id="PF00126">
    <property type="entry name" value="HTH_1"/>
    <property type="match status" value="1"/>
</dbReference>
<dbReference type="PANTHER" id="PTHR30346">
    <property type="entry name" value="TRANSCRIPTIONAL DUAL REGULATOR HCAR-RELATED"/>
    <property type="match status" value="1"/>
</dbReference>
<evidence type="ECO:0000256" key="6">
    <source>
        <dbReference type="SAM" id="MobiDB-lite"/>
    </source>
</evidence>
<comment type="similarity">
    <text evidence="1">Belongs to the LysR transcriptional regulatory family.</text>
</comment>
<dbReference type="InterPro" id="IPR036388">
    <property type="entry name" value="WH-like_DNA-bd_sf"/>
</dbReference>
<dbReference type="PROSITE" id="PS50931">
    <property type="entry name" value="HTH_LYSR"/>
    <property type="match status" value="1"/>
</dbReference>
<evidence type="ECO:0000313" key="8">
    <source>
        <dbReference type="EMBL" id="RCW27364.1"/>
    </source>
</evidence>
<dbReference type="Gene3D" id="3.40.190.10">
    <property type="entry name" value="Periplasmic binding protein-like II"/>
    <property type="match status" value="2"/>
</dbReference>
<dbReference type="PANTHER" id="PTHR30346:SF26">
    <property type="entry name" value="HYDROGEN PEROXIDE-INDUCIBLE GENES ACTIVATOR"/>
    <property type="match status" value="1"/>
</dbReference>
<feature type="region of interest" description="Disordered" evidence="6">
    <location>
        <begin position="296"/>
        <end position="324"/>
    </location>
</feature>
<name>A0A6I7HP96_9HYPH</name>
<dbReference type="FunFam" id="1.10.10.10:FF:000001">
    <property type="entry name" value="LysR family transcriptional regulator"/>
    <property type="match status" value="1"/>
</dbReference>
<dbReference type="SUPFAM" id="SSF46785">
    <property type="entry name" value="Winged helix' DNA-binding domain"/>
    <property type="match status" value="1"/>
</dbReference>
<evidence type="ECO:0000256" key="1">
    <source>
        <dbReference type="ARBA" id="ARBA00009437"/>
    </source>
</evidence>
<dbReference type="Pfam" id="PF03466">
    <property type="entry name" value="LysR_substrate"/>
    <property type="match status" value="1"/>
</dbReference>
<sequence length="324" mass="35470">MITIRQMRYFEALAATLHFGRAAEMVHVSQPALSVQIMEMEKHLGVVLVERTRGATLLTAKGEEILVHVRGVLAGIDRLEEAARRRGGMLEGMIRIGIIPTVAPYLVPQMVPYLRREHPLIEIELKEAVTDRLLGDLAEGRLDAVIAALPVEADNVASRSLFTDRFFVAMADNESDVLVSPLAETQVDPNRLLLLEEGHCLRDQALAVCKTANKRNLVNVGATSMTTLLQMVSHDMGMTLIPEMAVDTETARTAIRIVPFADPAPSREIGLVWRRSSPRRQDMEALAAGIVASRGKLRASGRGHEEPDGLPSGSVHEPAMADDE</sequence>
<dbReference type="AlphaFoldDB" id="A0A6I7HP96"/>
<evidence type="ECO:0000259" key="7">
    <source>
        <dbReference type="PROSITE" id="PS50931"/>
    </source>
</evidence>
<keyword evidence="3" id="KW-0238">DNA-binding</keyword>
<dbReference type="Proteomes" id="UP000252582">
    <property type="component" value="Unassembled WGS sequence"/>
</dbReference>
<evidence type="ECO:0000313" key="9">
    <source>
        <dbReference type="Proteomes" id="UP000252582"/>
    </source>
</evidence>
<dbReference type="GO" id="GO:0003677">
    <property type="term" value="F:DNA binding"/>
    <property type="evidence" value="ECO:0007669"/>
    <property type="project" value="UniProtKB-KW"/>
</dbReference>
<dbReference type="PRINTS" id="PR00039">
    <property type="entry name" value="HTHLYSR"/>
</dbReference>
<dbReference type="InterPro" id="IPR005119">
    <property type="entry name" value="LysR_subst-bd"/>
</dbReference>
<keyword evidence="9" id="KW-1185">Reference proteome</keyword>
<organism evidence="8 9">
    <name type="scientific">Ciceribacter lividus</name>
    <dbReference type="NCBI Taxonomy" id="1197950"/>
    <lineage>
        <taxon>Bacteria</taxon>
        <taxon>Pseudomonadati</taxon>
        <taxon>Pseudomonadota</taxon>
        <taxon>Alphaproteobacteria</taxon>
        <taxon>Hyphomicrobiales</taxon>
        <taxon>Rhizobiaceae</taxon>
        <taxon>Ciceribacter</taxon>
    </lineage>
</organism>
<keyword evidence="5" id="KW-0804">Transcription</keyword>
<accession>A0A6I7HP96</accession>
<dbReference type="InterPro" id="IPR000847">
    <property type="entry name" value="LysR_HTH_N"/>
</dbReference>